<sequence length="101" mass="11275">MAQIMALFKSSITPVGGAASTSDHIPSGTRSIYQCSFSSAIYDRRSRHLVSVSNFSFIFAPKRTEATKKCTRNHLIESLTGSHTHTRNLLTIFSRLVSFFF</sequence>
<reference evidence="1" key="1">
    <citation type="submission" date="2021-05" db="EMBL/GenBank/DDBJ databases">
        <authorList>
            <person name="Alioto T."/>
            <person name="Alioto T."/>
            <person name="Gomez Garrido J."/>
        </authorList>
    </citation>
    <scope>NUCLEOTIDE SEQUENCE</scope>
</reference>
<proteinExistence type="predicted"/>
<dbReference type="EMBL" id="HBUE01131720">
    <property type="protein sequence ID" value="CAG6496723.1"/>
    <property type="molecule type" value="Transcribed_RNA"/>
</dbReference>
<dbReference type="EMBL" id="HBUE01131719">
    <property type="protein sequence ID" value="CAG6496717.1"/>
    <property type="molecule type" value="Transcribed_RNA"/>
</dbReference>
<evidence type="ECO:0000313" key="1">
    <source>
        <dbReference type="EMBL" id="CAG6496728.1"/>
    </source>
</evidence>
<protein>
    <submittedName>
        <fullName evidence="1">(northern house mosquito) hypothetical protein</fullName>
    </submittedName>
</protein>
<dbReference type="AlphaFoldDB" id="A0A8D8CP89"/>
<organism evidence="1">
    <name type="scientific">Culex pipiens</name>
    <name type="common">House mosquito</name>
    <dbReference type="NCBI Taxonomy" id="7175"/>
    <lineage>
        <taxon>Eukaryota</taxon>
        <taxon>Metazoa</taxon>
        <taxon>Ecdysozoa</taxon>
        <taxon>Arthropoda</taxon>
        <taxon>Hexapoda</taxon>
        <taxon>Insecta</taxon>
        <taxon>Pterygota</taxon>
        <taxon>Neoptera</taxon>
        <taxon>Endopterygota</taxon>
        <taxon>Diptera</taxon>
        <taxon>Nematocera</taxon>
        <taxon>Culicoidea</taxon>
        <taxon>Culicidae</taxon>
        <taxon>Culicinae</taxon>
        <taxon>Culicini</taxon>
        <taxon>Culex</taxon>
        <taxon>Culex</taxon>
    </lineage>
</organism>
<accession>A0A8D8CP89</accession>
<name>A0A8D8CP89_CULPI</name>
<dbReference type="EMBL" id="HBUE01131722">
    <property type="protein sequence ID" value="CAG6496728.1"/>
    <property type="molecule type" value="Transcribed_RNA"/>
</dbReference>